<dbReference type="HOGENOM" id="CLU_112469_1_0_0"/>
<dbReference type="STRING" id="309803.CTN_1233"/>
<proteinExistence type="predicted"/>
<evidence type="ECO:0000259" key="1">
    <source>
        <dbReference type="Pfam" id="PF01927"/>
    </source>
</evidence>
<reference evidence="2 3" key="1">
    <citation type="journal article" date="2009" name="Biosci. Biotechnol. Biochem.">
        <title>WeGAS: a web-based microbial genome annotation system.</title>
        <authorList>
            <person name="Lee D."/>
            <person name="Seo H."/>
            <person name="Park C."/>
            <person name="Park K."/>
        </authorList>
    </citation>
    <scope>NUCLEOTIDE SEQUENCE [LARGE SCALE GENOMIC DNA]</scope>
    <source>
        <strain evidence="3">ATCC 49049 / DSM 4359 / NBRC 107923 / NS-E</strain>
    </source>
</reference>
<dbReference type="InterPro" id="IPR002782">
    <property type="entry name" value="Mut7-C_RNAse_dom"/>
</dbReference>
<dbReference type="EMBL" id="CP000916">
    <property type="protein sequence ID" value="ACM23409.1"/>
    <property type="molecule type" value="Genomic_DNA"/>
</dbReference>
<dbReference type="eggNOG" id="COG1656">
    <property type="taxonomic scope" value="Bacteria"/>
</dbReference>
<dbReference type="AlphaFoldDB" id="B9K8X6"/>
<dbReference type="PANTHER" id="PTHR39081:SF1">
    <property type="entry name" value="MUT7-C RNASE DOMAIN-CONTAINING PROTEIN"/>
    <property type="match status" value="1"/>
</dbReference>
<gene>
    <name evidence="2" type="ordered locus">CTN_1233</name>
</gene>
<dbReference type="PANTHER" id="PTHR39081">
    <property type="entry name" value="MUT7-C DOMAIN-CONTAINING PROTEIN"/>
    <property type="match status" value="1"/>
</dbReference>
<protein>
    <recommendedName>
        <fullName evidence="1">Mut7-C RNAse domain-containing protein</fullName>
    </recommendedName>
</protein>
<organism evidence="2 3">
    <name type="scientific">Thermotoga neapolitana (strain ATCC 49049 / DSM 4359 / NBRC 107923 / NS-E)</name>
    <dbReference type="NCBI Taxonomy" id="309803"/>
    <lineage>
        <taxon>Bacteria</taxon>
        <taxon>Thermotogati</taxon>
        <taxon>Thermotogota</taxon>
        <taxon>Thermotogae</taxon>
        <taxon>Thermotogales</taxon>
        <taxon>Thermotogaceae</taxon>
        <taxon>Thermotoga</taxon>
    </lineage>
</organism>
<dbReference type="KEGG" id="tna:CTN_1233"/>
<feature type="domain" description="Mut7-C RNAse" evidence="1">
    <location>
        <begin position="5"/>
        <end position="142"/>
    </location>
</feature>
<dbReference type="Proteomes" id="UP000000445">
    <property type="component" value="Chromosome"/>
</dbReference>
<keyword evidence="3" id="KW-1185">Reference proteome</keyword>
<evidence type="ECO:0000313" key="2">
    <source>
        <dbReference type="EMBL" id="ACM23409.1"/>
    </source>
</evidence>
<sequence length="166" mass="19333">MKEHRLAVDLSLVSLAKKMRTLGLDVAVCQAKTPAEALVFCRKEKRVLLTRNRIFARFFEKYNHECLLVTTEEEGLRIVLERFKTGKPRCPFCNEELTSVRRKEVLGRVPIYVFLSAEKFSKCPECGRVFWKGSHLKWIEEVIEHDPEGVEEDTGNRGDERQYRSS</sequence>
<dbReference type="Pfam" id="PF01927">
    <property type="entry name" value="Mut7-C"/>
    <property type="match status" value="1"/>
</dbReference>
<dbReference type="RefSeq" id="WP_015919724.1">
    <property type="nucleotide sequence ID" value="NC_011978.1"/>
</dbReference>
<evidence type="ECO:0000313" key="3">
    <source>
        <dbReference type="Proteomes" id="UP000000445"/>
    </source>
</evidence>
<dbReference type="SUPFAM" id="SSF75712">
    <property type="entry name" value="Rad50 coiled-coil Zn hook"/>
    <property type="match status" value="1"/>
</dbReference>
<accession>B9K8X6</accession>
<name>B9K8X6_THENN</name>